<dbReference type="GO" id="GO:0005524">
    <property type="term" value="F:ATP binding"/>
    <property type="evidence" value="ECO:0007669"/>
    <property type="project" value="UniProtKB-UniRule"/>
</dbReference>
<dbReference type="InterPro" id="IPR052032">
    <property type="entry name" value="ATP-dep_AA_Ligase"/>
</dbReference>
<feature type="domain" description="ATP-grasp" evidence="5">
    <location>
        <begin position="111"/>
        <end position="310"/>
    </location>
</feature>
<dbReference type="GO" id="GO:0046872">
    <property type="term" value="F:metal ion binding"/>
    <property type="evidence" value="ECO:0007669"/>
    <property type="project" value="InterPro"/>
</dbReference>
<evidence type="ECO:0000313" key="7">
    <source>
        <dbReference type="EMBL" id="PJZ74323.1"/>
    </source>
</evidence>
<dbReference type="Proteomes" id="UP000231962">
    <property type="component" value="Unassembled WGS sequence"/>
</dbReference>
<dbReference type="EMBL" id="NPDZ01000002">
    <property type="protein sequence ID" value="PJZ74323.1"/>
    <property type="molecule type" value="Genomic_DNA"/>
</dbReference>
<dbReference type="GO" id="GO:0016874">
    <property type="term" value="F:ligase activity"/>
    <property type="evidence" value="ECO:0007669"/>
    <property type="project" value="UniProtKB-KW"/>
</dbReference>
<dbReference type="InterPro" id="IPR011761">
    <property type="entry name" value="ATP-grasp"/>
</dbReference>
<proteinExistence type="predicted"/>
<protein>
    <recommendedName>
        <fullName evidence="5">ATP-grasp domain-containing protein</fullName>
    </recommendedName>
</protein>
<keyword evidence="8" id="KW-1185">Reference proteome</keyword>
<dbReference type="EMBL" id="NPDY01000003">
    <property type="protein sequence ID" value="PJZ70487.1"/>
    <property type="molecule type" value="Genomic_DNA"/>
</dbReference>
<evidence type="ECO:0000313" key="9">
    <source>
        <dbReference type="Proteomes" id="UP000231990"/>
    </source>
</evidence>
<evidence type="ECO:0000256" key="2">
    <source>
        <dbReference type="ARBA" id="ARBA00022741"/>
    </source>
</evidence>
<comment type="caution">
    <text evidence="7">The sequence shown here is derived from an EMBL/GenBank/DDBJ whole genome shotgun (WGS) entry which is preliminary data.</text>
</comment>
<accession>A0A2M9ZQW6</accession>
<evidence type="ECO:0000313" key="6">
    <source>
        <dbReference type="EMBL" id="PJZ70487.1"/>
    </source>
</evidence>
<dbReference type="PROSITE" id="PS50975">
    <property type="entry name" value="ATP_GRASP"/>
    <property type="match status" value="1"/>
</dbReference>
<evidence type="ECO:0000259" key="5">
    <source>
        <dbReference type="PROSITE" id="PS50975"/>
    </source>
</evidence>
<dbReference type="AlphaFoldDB" id="A0A2M9ZQW6"/>
<reference evidence="8 9" key="1">
    <citation type="submission" date="2017-07" db="EMBL/GenBank/DDBJ databases">
        <title>Leptospira spp. isolated from tropical soils.</title>
        <authorList>
            <person name="Thibeaux R."/>
            <person name="Iraola G."/>
            <person name="Ferres I."/>
            <person name="Bierque E."/>
            <person name="Girault D."/>
            <person name="Soupe-Gilbert M.-E."/>
            <person name="Picardeau M."/>
            <person name="Goarant C."/>
        </authorList>
    </citation>
    <scope>NUCLEOTIDE SEQUENCE [LARGE SCALE GENOMIC DNA]</scope>
    <source>
        <strain evidence="7 9">FH1-B-B1</strain>
        <strain evidence="6 8">FH1-B-C1</strain>
    </source>
</reference>
<gene>
    <name evidence="6" type="ORF">CH360_05715</name>
    <name evidence="7" type="ORF">CH373_05295</name>
</gene>
<keyword evidence="1" id="KW-0436">Ligase</keyword>
<dbReference type="PANTHER" id="PTHR43585:SF2">
    <property type="entry name" value="ATP-GRASP ENZYME FSQD"/>
    <property type="match status" value="1"/>
</dbReference>
<evidence type="ECO:0000256" key="1">
    <source>
        <dbReference type="ARBA" id="ARBA00022598"/>
    </source>
</evidence>
<keyword evidence="2 4" id="KW-0547">Nucleotide-binding</keyword>
<dbReference type="Gene3D" id="3.30.470.20">
    <property type="entry name" value="ATP-grasp fold, B domain"/>
    <property type="match status" value="1"/>
</dbReference>
<evidence type="ECO:0000256" key="4">
    <source>
        <dbReference type="PROSITE-ProRule" id="PRU00409"/>
    </source>
</evidence>
<dbReference type="PANTHER" id="PTHR43585">
    <property type="entry name" value="FUMIPYRROLE BIOSYNTHESIS PROTEIN C"/>
    <property type="match status" value="1"/>
</dbReference>
<dbReference type="OrthoDB" id="9803907at2"/>
<organism evidence="7 9">
    <name type="scientific">Leptospira perolatii</name>
    <dbReference type="NCBI Taxonomy" id="2023191"/>
    <lineage>
        <taxon>Bacteria</taxon>
        <taxon>Pseudomonadati</taxon>
        <taxon>Spirochaetota</taxon>
        <taxon>Spirochaetia</taxon>
        <taxon>Leptospirales</taxon>
        <taxon>Leptospiraceae</taxon>
        <taxon>Leptospira</taxon>
    </lineage>
</organism>
<dbReference type="RefSeq" id="WP_100713056.1">
    <property type="nucleotide sequence ID" value="NZ_NPDY01000003.1"/>
</dbReference>
<dbReference type="SUPFAM" id="SSF56059">
    <property type="entry name" value="Glutathione synthetase ATP-binding domain-like"/>
    <property type="match status" value="1"/>
</dbReference>
<keyword evidence="3 4" id="KW-0067">ATP-binding</keyword>
<sequence>MNRKIVALLHQYQLVGSGVQMAFPEDKFDVRIFTIGSADQVFRSDVPIYASPVTEVKSDWSELLAVLPEDAEIVTNDESCLKPCQEMRISKSMPVRMASNLATYSNKLAMKERLSACSIGVPRFQKLELAPEGWKERCTAIFKNIGPSLVIKPDTGGYNEGITKIDLLEDFLQWSQAHLGEQGWHVEEFVSGRLFHANAFVLDGKVVPVQVGAYTNPPLEASQGFGLGSITLPWDHPIREKGILLNEQVVQALGSEGRFVIHTEFFMDESGRFKVIDVAARAPGALVSDIAKIHSGVHLEAASYLLQIGEMPEFPKNTGMSAGWLWSPPKEDGSVSTVLTWNRTFEDLLFDLERTAEGMGTGNGSNWLRALYET</sequence>
<dbReference type="Proteomes" id="UP000231990">
    <property type="component" value="Unassembled WGS sequence"/>
</dbReference>
<evidence type="ECO:0000313" key="8">
    <source>
        <dbReference type="Proteomes" id="UP000231962"/>
    </source>
</evidence>
<name>A0A2M9ZQW6_9LEPT</name>
<evidence type="ECO:0000256" key="3">
    <source>
        <dbReference type="ARBA" id="ARBA00022840"/>
    </source>
</evidence>